<proteinExistence type="predicted"/>
<keyword evidence="1" id="KW-0175">Coiled coil</keyword>
<comment type="caution">
    <text evidence="2">The sequence shown here is derived from an EMBL/GenBank/DDBJ whole genome shotgun (WGS) entry which is preliminary data.</text>
</comment>
<organism evidence="2 3">
    <name type="scientific">Tubulinosema ratisbonensis</name>
    <dbReference type="NCBI Taxonomy" id="291195"/>
    <lineage>
        <taxon>Eukaryota</taxon>
        <taxon>Fungi</taxon>
        <taxon>Fungi incertae sedis</taxon>
        <taxon>Microsporidia</taxon>
        <taxon>Tubulinosematoidea</taxon>
        <taxon>Tubulinosematidae</taxon>
        <taxon>Tubulinosema</taxon>
    </lineage>
</organism>
<dbReference type="VEuPathDB" id="MicrosporidiaDB:TUBRATIS_16540"/>
<evidence type="ECO:0000313" key="3">
    <source>
        <dbReference type="Proteomes" id="UP000282876"/>
    </source>
</evidence>
<evidence type="ECO:0000256" key="1">
    <source>
        <dbReference type="SAM" id="Coils"/>
    </source>
</evidence>
<gene>
    <name evidence="2" type="ORF">TUBRATIS_16540</name>
</gene>
<dbReference type="EMBL" id="RCSS01000385">
    <property type="protein sequence ID" value="RVD91876.1"/>
    <property type="molecule type" value="Genomic_DNA"/>
</dbReference>
<name>A0A437ALK7_9MICR</name>
<keyword evidence="3" id="KW-1185">Reference proteome</keyword>
<dbReference type="AlphaFoldDB" id="A0A437ALK7"/>
<protein>
    <submittedName>
        <fullName evidence="2">Uncharacterized protein</fullName>
    </submittedName>
</protein>
<accession>A0A437ALK7</accession>
<evidence type="ECO:0000313" key="2">
    <source>
        <dbReference type="EMBL" id="RVD91876.1"/>
    </source>
</evidence>
<sequence length="172" mass="20810">MKHFIDGEKIHEKIYTEDIVKYFTISFEKENLIHEFLKLLFKEVNSLKEISSEHIYNLEEELRLITLKYKGFLLYEVDDLISDPMNFDHIPPQKFNLYNCYSFLFQARIMKYEARAFALNELLKYFVIAYLKSNIKKLSDNNKLLIKELEFLLINQDLTKMPTFQYDRLKLN</sequence>
<feature type="coiled-coil region" evidence="1">
    <location>
        <begin position="128"/>
        <end position="155"/>
    </location>
</feature>
<reference evidence="2 3" key="1">
    <citation type="submission" date="2018-10" db="EMBL/GenBank/DDBJ databases">
        <title>Draft genome sequence of the microsporidian Tubulinosema ratisbonensis.</title>
        <authorList>
            <person name="Polonais V."/>
            <person name="Peyretaillade E."/>
            <person name="Niehus S."/>
            <person name="Wawrzyniak I."/>
            <person name="Franchet A."/>
            <person name="Gaspin C."/>
            <person name="Reichstadt M."/>
            <person name="Belser C."/>
            <person name="Labadie K."/>
            <person name="Delbac F."/>
            <person name="Ferrandon D."/>
        </authorList>
    </citation>
    <scope>NUCLEOTIDE SEQUENCE [LARGE SCALE GENOMIC DNA]</scope>
    <source>
        <strain evidence="2 3">Franzen</strain>
    </source>
</reference>
<dbReference type="Proteomes" id="UP000282876">
    <property type="component" value="Unassembled WGS sequence"/>
</dbReference>